<evidence type="ECO:0000313" key="2">
    <source>
        <dbReference type="EMBL" id="TDX51194.1"/>
    </source>
</evidence>
<keyword evidence="2" id="KW-0808">Transferase</keyword>
<keyword evidence="1" id="KW-1133">Transmembrane helix</keyword>
<proteinExistence type="predicted"/>
<feature type="transmembrane region" description="Helical" evidence="1">
    <location>
        <begin position="71"/>
        <end position="91"/>
    </location>
</feature>
<dbReference type="AlphaFoldDB" id="A0A4R8H3M6"/>
<dbReference type="RefSeq" id="WP_134117043.1">
    <property type="nucleotide sequence ID" value="NZ_SOEG01000015.1"/>
</dbReference>
<feature type="transmembrane region" description="Helical" evidence="1">
    <location>
        <begin position="112"/>
        <end position="133"/>
    </location>
</feature>
<reference evidence="2 3" key="1">
    <citation type="submission" date="2019-03" db="EMBL/GenBank/DDBJ databases">
        <title>Subsurface microbial communities from deep shales in Ohio and West Virginia, USA.</title>
        <authorList>
            <person name="Wrighton K."/>
        </authorList>
    </citation>
    <scope>NUCLEOTIDE SEQUENCE [LARGE SCALE GENOMIC DNA]</scope>
    <source>
        <strain evidence="2 3">MSL 6dP</strain>
    </source>
</reference>
<keyword evidence="1" id="KW-0812">Transmembrane</keyword>
<feature type="transmembrane region" description="Helical" evidence="1">
    <location>
        <begin position="169"/>
        <end position="197"/>
    </location>
</feature>
<name>A0A4R8H3M6_9FIRM</name>
<protein>
    <submittedName>
        <fullName evidence="2">Glycosyl transferase family 4</fullName>
    </submittedName>
</protein>
<evidence type="ECO:0000313" key="3">
    <source>
        <dbReference type="Proteomes" id="UP000295832"/>
    </source>
</evidence>
<evidence type="ECO:0000256" key="1">
    <source>
        <dbReference type="SAM" id="Phobius"/>
    </source>
</evidence>
<organism evidence="2 3">
    <name type="scientific">Orenia marismortui</name>
    <dbReference type="NCBI Taxonomy" id="46469"/>
    <lineage>
        <taxon>Bacteria</taxon>
        <taxon>Bacillati</taxon>
        <taxon>Bacillota</taxon>
        <taxon>Clostridia</taxon>
        <taxon>Halanaerobiales</taxon>
        <taxon>Halobacteroidaceae</taxon>
        <taxon>Orenia</taxon>
    </lineage>
</organism>
<accession>A0A4R8H3M6</accession>
<dbReference type="Proteomes" id="UP000295832">
    <property type="component" value="Unassembled WGS sequence"/>
</dbReference>
<dbReference type="EMBL" id="SOEG01000015">
    <property type="protein sequence ID" value="TDX51194.1"/>
    <property type="molecule type" value="Genomic_DNA"/>
</dbReference>
<keyword evidence="1" id="KW-0472">Membrane</keyword>
<sequence>MIELILIITLSIILNKVSFKLIPSLLIDGDAVAKNYRGEVIPLGYGLVFSLNLVIIMIVGTIFGYYEVYQIYNFIILILAMSFIGLLDDTIGNKDKQGFSGHFKALLFQKKLTTGAIKALFAFIVVFFINFYINQDLSNLIINGVLILLMTNFINLLDLRPGRALKVTLFFLLLILILSSKNHLLIIPIIITVLFALSFDLQAKGMMGDIGSNVLGVILGLLIVGSFSFILRLMIISALVLVHLYSEFYSISELIKQNKILSYFDRLGR</sequence>
<dbReference type="GO" id="GO:0016740">
    <property type="term" value="F:transferase activity"/>
    <property type="evidence" value="ECO:0007669"/>
    <property type="project" value="UniProtKB-KW"/>
</dbReference>
<feature type="transmembrane region" description="Helical" evidence="1">
    <location>
        <begin position="43"/>
        <end position="65"/>
    </location>
</feature>
<dbReference type="STRING" id="926561.GCA_000379025_02849"/>
<gene>
    <name evidence="2" type="ORF">C7959_11570</name>
</gene>
<feature type="transmembrane region" description="Helical" evidence="1">
    <location>
        <begin position="139"/>
        <end position="157"/>
    </location>
</feature>
<comment type="caution">
    <text evidence="2">The sequence shown here is derived from an EMBL/GenBank/DDBJ whole genome shotgun (WGS) entry which is preliminary data.</text>
</comment>
<keyword evidence="3" id="KW-1185">Reference proteome</keyword>
<feature type="transmembrane region" description="Helical" evidence="1">
    <location>
        <begin position="217"/>
        <end position="242"/>
    </location>
</feature>